<comment type="caution">
    <text evidence="2">The sequence shown here is derived from an EMBL/GenBank/DDBJ whole genome shotgun (WGS) entry which is preliminary data.</text>
</comment>
<feature type="chain" id="PRO_5043844460" evidence="1">
    <location>
        <begin position="20"/>
        <end position="84"/>
    </location>
</feature>
<accession>A0AAW0RTS2</accession>
<name>A0AAW0RTS2_9HYPO</name>
<dbReference type="AlphaFoldDB" id="A0AAW0RTS2"/>
<reference evidence="2 3" key="1">
    <citation type="submission" date="2020-02" db="EMBL/GenBank/DDBJ databases">
        <title>Comparative genomics of the hypocrealean fungal genus Beauvera.</title>
        <authorList>
            <person name="Showalter D.N."/>
            <person name="Bushley K.E."/>
            <person name="Rehner S.A."/>
        </authorList>
    </citation>
    <scope>NUCLEOTIDE SEQUENCE [LARGE SCALE GENOMIC DNA]</scope>
    <source>
        <strain evidence="2 3">ARSEF4384</strain>
    </source>
</reference>
<evidence type="ECO:0000313" key="2">
    <source>
        <dbReference type="EMBL" id="KAK8145550.1"/>
    </source>
</evidence>
<keyword evidence="1" id="KW-0732">Signal</keyword>
<keyword evidence="3" id="KW-1185">Reference proteome</keyword>
<sequence length="84" mass="9419">MRSIVAIVVLSGLSGLAIATPIEAREDPCLRVCWPVEHTCATGWYAKNLANILLEPWRSTMLDLLLSVGQPLKRVNWSWKFLAK</sequence>
<protein>
    <submittedName>
        <fullName evidence="2">Uncharacterized protein</fullName>
    </submittedName>
</protein>
<feature type="signal peptide" evidence="1">
    <location>
        <begin position="1"/>
        <end position="19"/>
    </location>
</feature>
<dbReference type="Proteomes" id="UP001397290">
    <property type="component" value="Unassembled WGS sequence"/>
</dbReference>
<organism evidence="2 3">
    <name type="scientific">Beauveria asiatica</name>
    <dbReference type="NCBI Taxonomy" id="1069075"/>
    <lineage>
        <taxon>Eukaryota</taxon>
        <taxon>Fungi</taxon>
        <taxon>Dikarya</taxon>
        <taxon>Ascomycota</taxon>
        <taxon>Pezizomycotina</taxon>
        <taxon>Sordariomycetes</taxon>
        <taxon>Hypocreomycetidae</taxon>
        <taxon>Hypocreales</taxon>
        <taxon>Cordycipitaceae</taxon>
        <taxon>Beauveria</taxon>
    </lineage>
</organism>
<evidence type="ECO:0000256" key="1">
    <source>
        <dbReference type="SAM" id="SignalP"/>
    </source>
</evidence>
<evidence type="ECO:0000313" key="3">
    <source>
        <dbReference type="Proteomes" id="UP001397290"/>
    </source>
</evidence>
<dbReference type="EMBL" id="JAAHCF010000280">
    <property type="protein sequence ID" value="KAK8145550.1"/>
    <property type="molecule type" value="Genomic_DNA"/>
</dbReference>
<gene>
    <name evidence="2" type="ORF">G3M48_004291</name>
</gene>
<proteinExistence type="predicted"/>